<dbReference type="PANTHER" id="PTHR10622">
    <property type="entry name" value="HET DOMAIN-CONTAINING PROTEIN"/>
    <property type="match status" value="1"/>
</dbReference>
<reference evidence="2 3" key="1">
    <citation type="submission" date="2016-07" db="EMBL/GenBank/DDBJ databases">
        <title>Pervasive Adenine N6-methylation of Active Genes in Fungi.</title>
        <authorList>
            <consortium name="DOE Joint Genome Institute"/>
            <person name="Mondo S.J."/>
            <person name="Dannebaum R.O."/>
            <person name="Kuo R.C."/>
            <person name="Labutti K."/>
            <person name="Haridas S."/>
            <person name="Kuo A."/>
            <person name="Salamov A."/>
            <person name="Ahrendt S.R."/>
            <person name="Lipzen A."/>
            <person name="Sullivan W."/>
            <person name="Andreopoulos W.B."/>
            <person name="Clum A."/>
            <person name="Lindquist E."/>
            <person name="Daum C."/>
            <person name="Ramamoorthy G.K."/>
            <person name="Gryganskyi A."/>
            <person name="Culley D."/>
            <person name="Magnuson J.K."/>
            <person name="James T.Y."/>
            <person name="O'Malley M.A."/>
            <person name="Stajich J.E."/>
            <person name="Spatafora J.W."/>
            <person name="Visel A."/>
            <person name="Grigoriev I.V."/>
        </authorList>
    </citation>
    <scope>NUCLEOTIDE SEQUENCE [LARGE SCALE GENOMIC DNA]</scope>
    <source>
        <strain evidence="2 3">CBS 115471</strain>
    </source>
</reference>
<organism evidence="2 3">
    <name type="scientific">Clohesyomyces aquaticus</name>
    <dbReference type="NCBI Taxonomy" id="1231657"/>
    <lineage>
        <taxon>Eukaryota</taxon>
        <taxon>Fungi</taxon>
        <taxon>Dikarya</taxon>
        <taxon>Ascomycota</taxon>
        <taxon>Pezizomycotina</taxon>
        <taxon>Dothideomycetes</taxon>
        <taxon>Pleosporomycetidae</taxon>
        <taxon>Pleosporales</taxon>
        <taxon>Lindgomycetaceae</taxon>
        <taxon>Clohesyomyces</taxon>
    </lineage>
</organism>
<dbReference type="InterPro" id="IPR010730">
    <property type="entry name" value="HET"/>
</dbReference>
<protein>
    <recommendedName>
        <fullName evidence="1">Heterokaryon incompatibility domain-containing protein</fullName>
    </recommendedName>
</protein>
<evidence type="ECO:0000313" key="3">
    <source>
        <dbReference type="Proteomes" id="UP000193144"/>
    </source>
</evidence>
<keyword evidence="3" id="KW-1185">Reference proteome</keyword>
<accession>A0A1Y1ZKU5</accession>
<name>A0A1Y1ZKU5_9PLEO</name>
<evidence type="ECO:0000259" key="1">
    <source>
        <dbReference type="Pfam" id="PF06985"/>
    </source>
</evidence>
<dbReference type="EMBL" id="MCFA01000068">
    <property type="protein sequence ID" value="ORY10819.1"/>
    <property type="molecule type" value="Genomic_DNA"/>
</dbReference>
<dbReference type="Proteomes" id="UP000193144">
    <property type="component" value="Unassembled WGS sequence"/>
</dbReference>
<proteinExistence type="predicted"/>
<dbReference type="AlphaFoldDB" id="A0A1Y1ZKU5"/>
<dbReference type="PANTHER" id="PTHR10622:SF10">
    <property type="entry name" value="HET DOMAIN-CONTAINING PROTEIN"/>
    <property type="match status" value="1"/>
</dbReference>
<evidence type="ECO:0000313" key="2">
    <source>
        <dbReference type="EMBL" id="ORY10819.1"/>
    </source>
</evidence>
<sequence>MMRLLQCGGAGGYHLTEHLPNDNAIPRYAILSHTWGADSDEVTFNDLTNGNGTGKSGYEKIRFCAEQAKQDGLDHFWIDTCCIIQTHHRRQRPTKRVAYAAKNSGRTYIAF</sequence>
<dbReference type="OrthoDB" id="674604at2759"/>
<dbReference type="STRING" id="1231657.A0A1Y1ZKU5"/>
<comment type="caution">
    <text evidence="2">The sequence shown here is derived from an EMBL/GenBank/DDBJ whole genome shotgun (WGS) entry which is preliminary data.</text>
</comment>
<feature type="domain" description="Heterokaryon incompatibility" evidence="1">
    <location>
        <begin position="28"/>
        <end position="91"/>
    </location>
</feature>
<gene>
    <name evidence="2" type="ORF">BCR34DRAFT_566247</name>
</gene>
<dbReference type="Pfam" id="PF06985">
    <property type="entry name" value="HET"/>
    <property type="match status" value="1"/>
</dbReference>